<keyword evidence="2" id="KW-0805">Transcription regulation</keyword>
<evidence type="ECO:0000259" key="6">
    <source>
        <dbReference type="PROSITE" id="PS51755"/>
    </source>
</evidence>
<reference evidence="7 8" key="1">
    <citation type="submission" date="2020-09" db="EMBL/GenBank/DDBJ databases">
        <title>novel species in genus Nocardioides.</title>
        <authorList>
            <person name="Zhang G."/>
        </authorList>
    </citation>
    <scope>NUCLEOTIDE SEQUENCE [LARGE SCALE GENOMIC DNA]</scope>
    <source>
        <strain evidence="7 8">KCTC 39551</strain>
    </source>
</reference>
<feature type="DNA-binding region" description="OmpR/PhoB-type" evidence="5">
    <location>
        <begin position="2"/>
        <end position="112"/>
    </location>
</feature>
<dbReference type="Gene3D" id="1.10.10.10">
    <property type="entry name" value="Winged helix-like DNA-binding domain superfamily/Winged helix DNA-binding domain"/>
    <property type="match status" value="1"/>
</dbReference>
<proteinExistence type="inferred from homology"/>
<gene>
    <name evidence="7" type="ORF">IEZ26_13715</name>
</gene>
<keyword evidence="8" id="KW-1185">Reference proteome</keyword>
<dbReference type="InterPro" id="IPR011990">
    <property type="entry name" value="TPR-like_helical_dom_sf"/>
</dbReference>
<dbReference type="InterPro" id="IPR001867">
    <property type="entry name" value="OmpR/PhoB-type_DNA-bd"/>
</dbReference>
<dbReference type="CDD" id="cd15831">
    <property type="entry name" value="BTAD"/>
    <property type="match status" value="1"/>
</dbReference>
<evidence type="ECO:0000256" key="5">
    <source>
        <dbReference type="PROSITE-ProRule" id="PRU01091"/>
    </source>
</evidence>
<dbReference type="InterPro" id="IPR027417">
    <property type="entry name" value="P-loop_NTPase"/>
</dbReference>
<evidence type="ECO:0000256" key="2">
    <source>
        <dbReference type="ARBA" id="ARBA00023015"/>
    </source>
</evidence>
<name>A0ABR8NC23_9ACTN</name>
<dbReference type="InterPro" id="IPR036388">
    <property type="entry name" value="WH-like_DNA-bd_sf"/>
</dbReference>
<dbReference type="InterPro" id="IPR051677">
    <property type="entry name" value="AfsR-DnrI-RedD_regulator"/>
</dbReference>
<dbReference type="SMART" id="SM01043">
    <property type="entry name" value="BTAD"/>
    <property type="match status" value="1"/>
</dbReference>
<dbReference type="Proteomes" id="UP000618818">
    <property type="component" value="Unassembled WGS sequence"/>
</dbReference>
<dbReference type="SUPFAM" id="SSF52540">
    <property type="entry name" value="P-loop containing nucleoside triphosphate hydrolases"/>
    <property type="match status" value="1"/>
</dbReference>
<dbReference type="RefSeq" id="WP_191195570.1">
    <property type="nucleotide sequence ID" value="NZ_JACXYZ010000002.1"/>
</dbReference>
<dbReference type="Pfam" id="PF03704">
    <property type="entry name" value="BTAD"/>
    <property type="match status" value="1"/>
</dbReference>
<evidence type="ECO:0000256" key="4">
    <source>
        <dbReference type="ARBA" id="ARBA00023163"/>
    </source>
</evidence>
<feature type="domain" description="OmpR/PhoB-type" evidence="6">
    <location>
        <begin position="2"/>
        <end position="112"/>
    </location>
</feature>
<dbReference type="PROSITE" id="PS51755">
    <property type="entry name" value="OMPR_PHOB"/>
    <property type="match status" value="1"/>
</dbReference>
<dbReference type="Pfam" id="PF00486">
    <property type="entry name" value="Trans_reg_C"/>
    <property type="match status" value="1"/>
</dbReference>
<dbReference type="SMART" id="SM00862">
    <property type="entry name" value="Trans_reg_C"/>
    <property type="match status" value="1"/>
</dbReference>
<dbReference type="SUPFAM" id="SSF46894">
    <property type="entry name" value="C-terminal effector domain of the bipartite response regulators"/>
    <property type="match status" value="1"/>
</dbReference>
<evidence type="ECO:0000313" key="7">
    <source>
        <dbReference type="EMBL" id="MBD3925685.1"/>
    </source>
</evidence>
<comment type="caution">
    <text evidence="7">The sequence shown here is derived from an EMBL/GenBank/DDBJ whole genome shotgun (WGS) entry which is preliminary data.</text>
</comment>
<protein>
    <submittedName>
        <fullName evidence="7">AAA family ATPase</fullName>
    </submittedName>
</protein>
<evidence type="ECO:0000313" key="8">
    <source>
        <dbReference type="Proteomes" id="UP000618818"/>
    </source>
</evidence>
<keyword evidence="3 5" id="KW-0238">DNA-binding</keyword>
<dbReference type="InterPro" id="IPR005158">
    <property type="entry name" value="BTAD"/>
</dbReference>
<accession>A0ABR8NC23</accession>
<evidence type="ECO:0000256" key="3">
    <source>
        <dbReference type="ARBA" id="ARBA00023125"/>
    </source>
</evidence>
<keyword evidence="4" id="KW-0804">Transcription</keyword>
<sequence>MTPELGAAPAPQTLVRVLGPVSATVDDRPCGISSPLQRGLLGLLAADAGRVVSVDRLLTELWGDSTSESALSSLQVCVSRLRRALGDTASGDSVEPPSVRVTRRAPGYVLELPEGALDAWRLTRLADAARARVTTDPGAALELLDEGLSLVTGEPLSDVVDALGPVAAAEAQRLADLVLRARETRVEALLGVGRAPDAATAAEHLLVGEPLRESLHALRLLALYRSGRQTDALAAYQALRDQLSEDVGVDPGPALRRLHAQLLQQDPTLDWSPPRTAAVVEGAPAGPPDAVGATGPAGRHPLLGRDAEVDVLERAVRRSAQGHGAVWVVSGEAGIGKTRLAEEVAARTRAAGTVVAVGRTNETSDGTPYWPWAQVLRNLPGIPGDGPAGVVMGRAGMAEGSNLTQAALHDAVADLLVGEARRSGPLLVVLEDLHWADEASLLFLSTLAGLVGDAPIVLLCTYRVEDAVPAGAFGSMLARLARTPATERLRMSGLPEEASRDLLAVRLGWQPDEALAARAAARTGGNPFFLQELARLVRDSTHPHLAWDDIPETVHDVLTHRLSRLPIQARRLLDVAAVVGRDCELGLLEVVSGLPPDDVDAGLAAAVASGLTVEVGSPAPVLHFQHALIREALYAQLGARARMRLHAAVGRAMSARPGVDVDDLVHQLMAGGDLVEPALVVSTATQAVDRAMTQLAFDHADELIDQSLGLLERVPAGAGRDGLELALQARRGTLAMTRLGLGAPEAGAALERALELALGLEPGPDVYAAIYRRYLWLLMAGDFAAVQRLADVVLAHAAAARGPEAADRFTLLGRLARGSVLWCLGDAEPAVHELERALRLAQGAGVGVLVMAFGDPAVRIRMFLCHALAEAGRRDEAIAVADEMVHQAHLSGPADESDALATRGMMYAAFEEPHKAHDDGIEGARLGRLAGADLLTHFAALNESWGDAIADATHASDAVEVARSAAEGYRATGTRMHDPIVYAMLAEAEAATGNSDRAAKAAEAGLDALARTGSRLWRERLERAADAAPSTTS</sequence>
<dbReference type="CDD" id="cd00383">
    <property type="entry name" value="trans_reg_C"/>
    <property type="match status" value="1"/>
</dbReference>
<comment type="similarity">
    <text evidence="1">Belongs to the AfsR/DnrI/RedD regulatory family.</text>
</comment>
<dbReference type="Gene3D" id="3.40.50.300">
    <property type="entry name" value="P-loop containing nucleotide triphosphate hydrolases"/>
    <property type="match status" value="1"/>
</dbReference>
<dbReference type="Pfam" id="PF13191">
    <property type="entry name" value="AAA_16"/>
    <property type="match status" value="1"/>
</dbReference>
<dbReference type="Gene3D" id="1.25.40.10">
    <property type="entry name" value="Tetratricopeptide repeat domain"/>
    <property type="match status" value="2"/>
</dbReference>
<dbReference type="InterPro" id="IPR041664">
    <property type="entry name" value="AAA_16"/>
</dbReference>
<organism evidence="7 8">
    <name type="scientific">Nocardioides cavernae</name>
    <dbReference type="NCBI Taxonomy" id="1921566"/>
    <lineage>
        <taxon>Bacteria</taxon>
        <taxon>Bacillati</taxon>
        <taxon>Actinomycetota</taxon>
        <taxon>Actinomycetes</taxon>
        <taxon>Propionibacteriales</taxon>
        <taxon>Nocardioidaceae</taxon>
        <taxon>Nocardioides</taxon>
    </lineage>
</organism>
<dbReference type="InterPro" id="IPR016032">
    <property type="entry name" value="Sig_transdc_resp-reg_C-effctor"/>
</dbReference>
<evidence type="ECO:0000256" key="1">
    <source>
        <dbReference type="ARBA" id="ARBA00005820"/>
    </source>
</evidence>
<dbReference type="PANTHER" id="PTHR35807:SF1">
    <property type="entry name" value="TRANSCRIPTIONAL REGULATOR REDD"/>
    <property type="match status" value="1"/>
</dbReference>
<dbReference type="SUPFAM" id="SSF48452">
    <property type="entry name" value="TPR-like"/>
    <property type="match status" value="2"/>
</dbReference>
<dbReference type="EMBL" id="JACXYZ010000002">
    <property type="protein sequence ID" value="MBD3925685.1"/>
    <property type="molecule type" value="Genomic_DNA"/>
</dbReference>
<dbReference type="PANTHER" id="PTHR35807">
    <property type="entry name" value="TRANSCRIPTIONAL REGULATOR REDD-RELATED"/>
    <property type="match status" value="1"/>
</dbReference>